<feature type="domain" description="Fimbrial-type adhesion" evidence="6">
    <location>
        <begin position="26"/>
        <end position="171"/>
    </location>
</feature>
<comment type="caution">
    <text evidence="9">The sequence shown here is derived from an EMBL/GenBank/DDBJ whole genome shotgun (WGS) entry which is preliminary data.</text>
</comment>
<evidence type="ECO:0000256" key="3">
    <source>
        <dbReference type="ARBA" id="ARBA00022729"/>
    </source>
</evidence>
<dbReference type="GO" id="GO:0009289">
    <property type="term" value="C:pilus"/>
    <property type="evidence" value="ECO:0007669"/>
    <property type="project" value="UniProtKB-SubCell"/>
</dbReference>
<evidence type="ECO:0000313" key="8">
    <source>
        <dbReference type="EMBL" id="MDW2714646.1"/>
    </source>
</evidence>
<proteinExistence type="inferred from homology"/>
<keyword evidence="3 5" id="KW-0732">Signal</keyword>
<dbReference type="Gene3D" id="2.60.40.1090">
    <property type="entry name" value="Fimbrial-type adhesion domain"/>
    <property type="match status" value="1"/>
</dbReference>
<dbReference type="AlphaFoldDB" id="A0A9Q9S8E9"/>
<dbReference type="Pfam" id="PF00419">
    <property type="entry name" value="Fimbrial"/>
    <property type="match status" value="1"/>
</dbReference>
<protein>
    <submittedName>
        <fullName evidence="7">Fimbrial protein</fullName>
    </submittedName>
    <submittedName>
        <fullName evidence="9">Major fimbrial subunit LpfA</fullName>
    </submittedName>
</protein>
<dbReference type="EMBL" id="JAQNDI010000008">
    <property type="protein sequence ID" value="MDC0694066.1"/>
    <property type="molecule type" value="Genomic_DNA"/>
</dbReference>
<dbReference type="PANTHER" id="PTHR33420">
    <property type="entry name" value="FIMBRIAL SUBUNIT ELFA-RELATED"/>
    <property type="match status" value="1"/>
</dbReference>
<dbReference type="Proteomes" id="UP001221816">
    <property type="component" value="Unassembled WGS sequence"/>
</dbReference>
<comment type="subcellular location">
    <subcellularLocation>
        <location evidence="1">Fimbrium</location>
    </subcellularLocation>
</comment>
<feature type="chain" id="PRO_5044699829" evidence="5">
    <location>
        <begin position="22"/>
        <end position="172"/>
    </location>
</feature>
<sequence>MKKCLIAVSLAAAAFSASVLADDGRINFYGSITDSACTVVNNMSNPLSVMMGNVSSSAFTGAGSTASPTKFNIALKDCPESAKSATVKFDGTADSNVATLLALTQEAGVAKGVGIQLMDNKNVVVPLYTASSAYPLQAGDNNLAFVARYYATANTVSAGFANATSSFTLNYN</sequence>
<dbReference type="InterPro" id="IPR000259">
    <property type="entry name" value="Adhesion_dom_fimbrial"/>
</dbReference>
<dbReference type="RefSeq" id="WP_049114357.1">
    <property type="nucleotide sequence ID" value="NZ_AP035775.1"/>
</dbReference>
<dbReference type="InterPro" id="IPR036937">
    <property type="entry name" value="Adhesion_dom_fimbrial_sf"/>
</dbReference>
<keyword evidence="4" id="KW-0281">Fimbrium</keyword>
<dbReference type="PANTHER" id="PTHR33420:SF3">
    <property type="entry name" value="FIMBRIAL SUBUNIT ELFA"/>
    <property type="match status" value="1"/>
</dbReference>
<dbReference type="GeneID" id="77225697"/>
<dbReference type="GO" id="GO:0043709">
    <property type="term" value="P:cell adhesion involved in single-species biofilm formation"/>
    <property type="evidence" value="ECO:0007669"/>
    <property type="project" value="TreeGrafter"/>
</dbReference>
<evidence type="ECO:0000313" key="9">
    <source>
        <dbReference type="EMBL" id="VUS57987.1"/>
    </source>
</evidence>
<evidence type="ECO:0000259" key="6">
    <source>
        <dbReference type="Pfam" id="PF00419"/>
    </source>
</evidence>
<evidence type="ECO:0000256" key="4">
    <source>
        <dbReference type="ARBA" id="ARBA00023263"/>
    </source>
</evidence>
<dbReference type="Proteomes" id="UP001287436">
    <property type="component" value="Unassembled WGS sequence"/>
</dbReference>
<evidence type="ECO:0000313" key="12">
    <source>
        <dbReference type="Proteomes" id="UP001287436"/>
    </source>
</evidence>
<feature type="signal peptide" evidence="5">
    <location>
        <begin position="1"/>
        <end position="21"/>
    </location>
</feature>
<reference evidence="7 11" key="2">
    <citation type="submission" date="2023-01" db="EMBL/GenBank/DDBJ databases">
        <authorList>
            <person name="Dale J."/>
        </authorList>
    </citation>
    <scope>NUCLEOTIDE SEQUENCE [LARGE SCALE GENOMIC DNA]</scope>
    <source>
        <strain evidence="7 11">2022EL-01098</strain>
    </source>
</reference>
<name>A0A9Q9S8E9_9ENTR</name>
<dbReference type="InterPro" id="IPR050263">
    <property type="entry name" value="Bact_Fimbrial_Adh_Pro"/>
</dbReference>
<dbReference type="EMBL" id="CABGGO010000023">
    <property type="protein sequence ID" value="VUS57987.1"/>
    <property type="molecule type" value="Genomic_DNA"/>
</dbReference>
<accession>A0A9Q9S8E9</accession>
<dbReference type="SUPFAM" id="SSF49401">
    <property type="entry name" value="Bacterial adhesins"/>
    <property type="match status" value="1"/>
</dbReference>
<dbReference type="EMBL" id="JAWPBP010000001">
    <property type="protein sequence ID" value="MDW2714646.1"/>
    <property type="molecule type" value="Genomic_DNA"/>
</dbReference>
<evidence type="ECO:0000256" key="2">
    <source>
        <dbReference type="ARBA" id="ARBA00006671"/>
    </source>
</evidence>
<comment type="similarity">
    <text evidence="2">Belongs to the fimbrial protein family.</text>
</comment>
<organism evidence="9 10">
    <name type="scientific">Klebsiella pasteurii</name>
    <dbReference type="NCBI Taxonomy" id="2587529"/>
    <lineage>
        <taxon>Bacteria</taxon>
        <taxon>Pseudomonadati</taxon>
        <taxon>Pseudomonadota</taxon>
        <taxon>Gammaproteobacteria</taxon>
        <taxon>Enterobacterales</taxon>
        <taxon>Enterobacteriaceae</taxon>
        <taxon>Klebsiella/Raoultella group</taxon>
        <taxon>Klebsiella</taxon>
    </lineage>
</organism>
<evidence type="ECO:0000256" key="1">
    <source>
        <dbReference type="ARBA" id="ARBA00004561"/>
    </source>
</evidence>
<evidence type="ECO:0000313" key="11">
    <source>
        <dbReference type="Proteomes" id="UP001221816"/>
    </source>
</evidence>
<gene>
    <name evidence="9" type="primary">lpfA_4</name>
    <name evidence="7" type="ORF">PIK62_15785</name>
    <name evidence="8" type="ORF">RYZ49_02240</name>
    <name evidence="9" type="ORF">SB6410_02247</name>
</gene>
<reference evidence="8 12" key="3">
    <citation type="submission" date="2023-10" db="EMBL/GenBank/DDBJ databases">
        <title>Fecal carriage and genetic characteristics of carbapenem-resistant Enterobacterales among healthy adults from four provinces of China.</title>
        <authorList>
            <person name="Li Y."/>
            <person name="Zhang R."/>
        </authorList>
    </citation>
    <scope>NUCLEOTIDE SEQUENCE [LARGE SCALE GENOMIC DNA]</scope>
    <source>
        <strain evidence="8 12">HN-157</strain>
    </source>
</reference>
<evidence type="ECO:0000256" key="5">
    <source>
        <dbReference type="SAM" id="SignalP"/>
    </source>
</evidence>
<evidence type="ECO:0000313" key="10">
    <source>
        <dbReference type="Proteomes" id="UP000318567"/>
    </source>
</evidence>
<evidence type="ECO:0000313" key="7">
    <source>
        <dbReference type="EMBL" id="MDC0694066.1"/>
    </source>
</evidence>
<keyword evidence="11" id="KW-1185">Reference proteome</keyword>
<dbReference type="InterPro" id="IPR008966">
    <property type="entry name" value="Adhesion_dom_sf"/>
</dbReference>
<reference evidence="9 10" key="1">
    <citation type="submission" date="2019-07" db="EMBL/GenBank/DDBJ databases">
        <authorList>
            <person name="Brisse S."/>
            <person name="Rodrigues C."/>
            <person name="Thorpe H."/>
        </authorList>
    </citation>
    <scope>NUCLEOTIDE SEQUENCE [LARGE SCALE GENOMIC DNA]</scope>
    <source>
        <strain evidence="9">SB6410</strain>
    </source>
</reference>
<dbReference type="Proteomes" id="UP000318567">
    <property type="component" value="Unassembled WGS sequence"/>
</dbReference>